<feature type="transmembrane region" description="Helical" evidence="2">
    <location>
        <begin position="405"/>
        <end position="427"/>
    </location>
</feature>
<dbReference type="SUPFAM" id="SSF48452">
    <property type="entry name" value="TPR-like"/>
    <property type="match status" value="1"/>
</dbReference>
<keyword evidence="4" id="KW-1185">Reference proteome</keyword>
<sequence>MADDHAFPGADVLLNELAGSEFPVSDDVIDRLRGVYGHLAAVSPDDPEFERYLREDVIEHEVFTRGEAIDISDSVLDVSARHKGDAALLLAFFVAFEWFHRCEFDADRRMLYWRRFVPLLRACLGEFALYQYALSMFHLYGGEERDAEAAALRALEIAPKHIGFLNAYTEQILRRVERQLISSGRQMPDEKDRAALERLMGLFDKRPRETWHPIFHTSYGRILACLGRYDEAQSEFSRAVDLENAKYNEWCEAGGPGGESSGGESSDPAGSRSGGLKASTYVTEMNEIFDARNTCNMLSNMRSLSSVIDDAQSAQRERARELDDKMDELGRRFDNERIDMLEFIGFFAGIISFVIASIQLGDGLTFPTRALMVLMLMGSLLVAFGAFSALLESGRAGDRGGFRPALVAVVAIGLVVIVASVLLYLVIR</sequence>
<gene>
    <name evidence="3" type="ORF">Uis1B_1518</name>
</gene>
<dbReference type="RefSeq" id="WP_101617151.1">
    <property type="nucleotide sequence ID" value="NZ_NMWU01000026.1"/>
</dbReference>
<feature type="compositionally biased region" description="Low complexity" evidence="1">
    <location>
        <begin position="262"/>
        <end position="271"/>
    </location>
</feature>
<proteinExistence type="predicted"/>
<evidence type="ECO:0000256" key="2">
    <source>
        <dbReference type="SAM" id="Phobius"/>
    </source>
</evidence>
<feature type="transmembrane region" description="Helical" evidence="2">
    <location>
        <begin position="340"/>
        <end position="358"/>
    </location>
</feature>
<feature type="transmembrane region" description="Helical" evidence="2">
    <location>
        <begin position="370"/>
        <end position="393"/>
    </location>
</feature>
<evidence type="ECO:0000313" key="4">
    <source>
        <dbReference type="Proteomes" id="UP000235050"/>
    </source>
</evidence>
<name>A0A2N5J936_9BIFI</name>
<keyword evidence="2" id="KW-0472">Membrane</keyword>
<evidence type="ECO:0008006" key="5">
    <source>
        <dbReference type="Google" id="ProtNLM"/>
    </source>
</evidence>
<dbReference type="Gene3D" id="1.25.40.10">
    <property type="entry name" value="Tetratricopeptide repeat domain"/>
    <property type="match status" value="1"/>
</dbReference>
<evidence type="ECO:0000256" key="1">
    <source>
        <dbReference type="SAM" id="MobiDB-lite"/>
    </source>
</evidence>
<dbReference type="EMBL" id="NMWU01000026">
    <property type="protein sequence ID" value="PLS30691.1"/>
    <property type="molecule type" value="Genomic_DNA"/>
</dbReference>
<dbReference type="AlphaFoldDB" id="A0A2N5J936"/>
<accession>A0A2N5J936</accession>
<keyword evidence="2" id="KW-1133">Transmembrane helix</keyword>
<dbReference type="OrthoDB" id="3226002at2"/>
<organism evidence="3 4">
    <name type="scientific">Bifidobacterium margollesii</name>
    <dbReference type="NCBI Taxonomy" id="2020964"/>
    <lineage>
        <taxon>Bacteria</taxon>
        <taxon>Bacillati</taxon>
        <taxon>Actinomycetota</taxon>
        <taxon>Actinomycetes</taxon>
        <taxon>Bifidobacteriales</taxon>
        <taxon>Bifidobacteriaceae</taxon>
        <taxon>Bifidobacterium</taxon>
    </lineage>
</organism>
<feature type="region of interest" description="Disordered" evidence="1">
    <location>
        <begin position="253"/>
        <end position="276"/>
    </location>
</feature>
<dbReference type="InterPro" id="IPR011990">
    <property type="entry name" value="TPR-like_helical_dom_sf"/>
</dbReference>
<evidence type="ECO:0000313" key="3">
    <source>
        <dbReference type="EMBL" id="PLS30691.1"/>
    </source>
</evidence>
<protein>
    <recommendedName>
        <fullName evidence="5">Tetratricopeptide repeat protein</fullName>
    </recommendedName>
</protein>
<keyword evidence="2" id="KW-0812">Transmembrane</keyword>
<reference evidence="3 4" key="1">
    <citation type="submission" date="2017-07" db="EMBL/GenBank/DDBJ databases">
        <title>Bifidobacterium novel species.</title>
        <authorList>
            <person name="Lugli G.A."/>
            <person name="Milani C."/>
            <person name="Duranti S."/>
            <person name="Mangifesta M."/>
        </authorList>
    </citation>
    <scope>NUCLEOTIDE SEQUENCE [LARGE SCALE GENOMIC DNA]</scope>
    <source>
        <strain evidence="4">Uis1B</strain>
    </source>
</reference>
<dbReference type="Proteomes" id="UP000235050">
    <property type="component" value="Unassembled WGS sequence"/>
</dbReference>
<comment type="caution">
    <text evidence="3">The sequence shown here is derived from an EMBL/GenBank/DDBJ whole genome shotgun (WGS) entry which is preliminary data.</text>
</comment>